<dbReference type="AlphaFoldDB" id="A0A9P9YCT1"/>
<reference evidence="3" key="1">
    <citation type="journal article" date="2023" name="Genome Biol. Evol.">
        <title>Long-read-based Genome Assembly of Drosophila gunungcola Reveals Fewer Chemosensory Genes in Flower-breeding Species.</title>
        <authorList>
            <person name="Negi A."/>
            <person name="Liao B.Y."/>
            <person name="Yeh S.D."/>
        </authorList>
    </citation>
    <scope>NUCLEOTIDE SEQUENCE</scope>
    <source>
        <strain evidence="3">Sukarami</strain>
    </source>
</reference>
<dbReference type="EMBL" id="JAMKOV010000067">
    <property type="protein sequence ID" value="KAI8034593.1"/>
    <property type="molecule type" value="Genomic_DNA"/>
</dbReference>
<dbReference type="PROSITE" id="PS50030">
    <property type="entry name" value="UBA"/>
    <property type="match status" value="1"/>
</dbReference>
<feature type="compositionally biased region" description="Acidic residues" evidence="1">
    <location>
        <begin position="140"/>
        <end position="158"/>
    </location>
</feature>
<dbReference type="InterPro" id="IPR009060">
    <property type="entry name" value="UBA-like_sf"/>
</dbReference>
<evidence type="ECO:0000313" key="4">
    <source>
        <dbReference type="Proteomes" id="UP001059596"/>
    </source>
</evidence>
<feature type="domain" description="UBA" evidence="2">
    <location>
        <begin position="36"/>
        <end position="76"/>
    </location>
</feature>
<accession>A0A9P9YCT1</accession>
<keyword evidence="4" id="KW-1185">Reference proteome</keyword>
<feature type="region of interest" description="Disordered" evidence="1">
    <location>
        <begin position="134"/>
        <end position="181"/>
    </location>
</feature>
<dbReference type="Pfam" id="PF00627">
    <property type="entry name" value="UBA"/>
    <property type="match status" value="1"/>
</dbReference>
<dbReference type="InterPro" id="IPR015940">
    <property type="entry name" value="UBA"/>
</dbReference>
<name>A0A9P9YCT1_9MUSC</name>
<dbReference type="Proteomes" id="UP001059596">
    <property type="component" value="Unassembled WGS sequence"/>
</dbReference>
<sequence length="181" mass="19914">MSQVEQMQVKSPPETGARGAGSPEETSSAAVATDASETERLVKLVMAMGYPEGEVRLSLARSNNNVQRAVQILVEGADDGESRKRRRSRQRLKQLRSSLLGQPLATDDAIVQMMRDQRMAQALREMVNESSVEAMQLLLAEEEQEEEDFDEGQEEEQVSQDQLGSSMEQASSSAENSPPSN</sequence>
<feature type="compositionally biased region" description="Basic residues" evidence="1">
    <location>
        <begin position="83"/>
        <end position="94"/>
    </location>
</feature>
<feature type="compositionally biased region" description="Low complexity" evidence="1">
    <location>
        <begin position="168"/>
        <end position="181"/>
    </location>
</feature>
<evidence type="ECO:0000259" key="2">
    <source>
        <dbReference type="PROSITE" id="PS50030"/>
    </source>
</evidence>
<dbReference type="SUPFAM" id="SSF46934">
    <property type="entry name" value="UBA-like"/>
    <property type="match status" value="1"/>
</dbReference>
<feature type="region of interest" description="Disordered" evidence="1">
    <location>
        <begin position="78"/>
        <end position="98"/>
    </location>
</feature>
<dbReference type="OrthoDB" id="7846912at2759"/>
<dbReference type="Gene3D" id="1.10.8.10">
    <property type="entry name" value="DNA helicase RuvA subunit, C-terminal domain"/>
    <property type="match status" value="1"/>
</dbReference>
<organism evidence="3 4">
    <name type="scientific">Drosophila gunungcola</name>
    <name type="common">fruit fly</name>
    <dbReference type="NCBI Taxonomy" id="103775"/>
    <lineage>
        <taxon>Eukaryota</taxon>
        <taxon>Metazoa</taxon>
        <taxon>Ecdysozoa</taxon>
        <taxon>Arthropoda</taxon>
        <taxon>Hexapoda</taxon>
        <taxon>Insecta</taxon>
        <taxon>Pterygota</taxon>
        <taxon>Neoptera</taxon>
        <taxon>Endopterygota</taxon>
        <taxon>Diptera</taxon>
        <taxon>Brachycera</taxon>
        <taxon>Muscomorpha</taxon>
        <taxon>Ephydroidea</taxon>
        <taxon>Drosophilidae</taxon>
        <taxon>Drosophila</taxon>
        <taxon>Sophophora</taxon>
    </lineage>
</organism>
<feature type="region of interest" description="Disordered" evidence="1">
    <location>
        <begin position="1"/>
        <end position="36"/>
    </location>
</feature>
<proteinExistence type="predicted"/>
<evidence type="ECO:0000313" key="3">
    <source>
        <dbReference type="EMBL" id="KAI8034593.1"/>
    </source>
</evidence>
<dbReference type="SMART" id="SM00165">
    <property type="entry name" value="UBA"/>
    <property type="match status" value="1"/>
</dbReference>
<comment type="caution">
    <text evidence="3">The sequence shown here is derived from an EMBL/GenBank/DDBJ whole genome shotgun (WGS) entry which is preliminary data.</text>
</comment>
<evidence type="ECO:0000256" key="1">
    <source>
        <dbReference type="SAM" id="MobiDB-lite"/>
    </source>
</evidence>
<protein>
    <recommendedName>
        <fullName evidence="2">UBA domain-containing protein</fullName>
    </recommendedName>
</protein>
<gene>
    <name evidence="3" type="ORF">M5D96_012646</name>
</gene>